<dbReference type="AlphaFoldDB" id="A0A448YSE9"/>
<organism evidence="9 10">
    <name type="scientific">Brettanomyces naardenensis</name>
    <name type="common">Yeast</name>
    <dbReference type="NCBI Taxonomy" id="13370"/>
    <lineage>
        <taxon>Eukaryota</taxon>
        <taxon>Fungi</taxon>
        <taxon>Dikarya</taxon>
        <taxon>Ascomycota</taxon>
        <taxon>Saccharomycotina</taxon>
        <taxon>Pichiomycetes</taxon>
        <taxon>Pichiales</taxon>
        <taxon>Pichiaceae</taxon>
        <taxon>Brettanomyces</taxon>
    </lineage>
</organism>
<dbReference type="PROSITE" id="PS51299">
    <property type="entry name" value="HTH_APSES"/>
    <property type="match status" value="1"/>
</dbReference>
<dbReference type="GO" id="GO:0030907">
    <property type="term" value="C:MBF transcription complex"/>
    <property type="evidence" value="ECO:0007669"/>
    <property type="project" value="UniProtKB-ARBA"/>
</dbReference>
<dbReference type="EMBL" id="CAACVR010000056">
    <property type="protein sequence ID" value="VEU23836.1"/>
    <property type="molecule type" value="Genomic_DNA"/>
</dbReference>
<evidence type="ECO:0000256" key="1">
    <source>
        <dbReference type="ARBA" id="ARBA00022737"/>
    </source>
</evidence>
<dbReference type="Gene3D" id="1.25.40.20">
    <property type="entry name" value="Ankyrin repeat-containing domain"/>
    <property type="match status" value="1"/>
</dbReference>
<dbReference type="InterPro" id="IPR036770">
    <property type="entry name" value="Ankyrin_rpt-contain_sf"/>
</dbReference>
<dbReference type="SMART" id="SM01252">
    <property type="entry name" value="KilA-N"/>
    <property type="match status" value="1"/>
</dbReference>
<evidence type="ECO:0000259" key="8">
    <source>
        <dbReference type="PROSITE" id="PS51299"/>
    </source>
</evidence>
<feature type="compositionally biased region" description="Low complexity" evidence="7">
    <location>
        <begin position="166"/>
        <end position="194"/>
    </location>
</feature>
<keyword evidence="3" id="KW-0238">DNA-binding</keyword>
<dbReference type="SUPFAM" id="SSF48403">
    <property type="entry name" value="Ankyrin repeat"/>
    <property type="match status" value="1"/>
</dbReference>
<proteinExistence type="predicted"/>
<dbReference type="PANTHER" id="PTHR43828:SF15">
    <property type="entry name" value="TRANSCRIPTION FACTOR MBP1"/>
    <property type="match status" value="1"/>
</dbReference>
<keyword evidence="2 6" id="KW-0040">ANK repeat</keyword>
<feature type="region of interest" description="Disordered" evidence="7">
    <location>
        <begin position="139"/>
        <end position="257"/>
    </location>
</feature>
<dbReference type="PROSITE" id="PS50297">
    <property type="entry name" value="ANK_REP_REGION"/>
    <property type="match status" value="2"/>
</dbReference>
<feature type="compositionally biased region" description="Polar residues" evidence="7">
    <location>
        <begin position="208"/>
        <end position="219"/>
    </location>
</feature>
<dbReference type="PANTHER" id="PTHR43828">
    <property type="entry name" value="ASPARAGINASE"/>
    <property type="match status" value="1"/>
</dbReference>
<dbReference type="PROSITE" id="PS50088">
    <property type="entry name" value="ANK_REPEAT"/>
    <property type="match status" value="2"/>
</dbReference>
<comment type="function">
    <text evidence="4">Binds to MCB elements (Mlu I cell cycle box) found in the promoter of most DNA synthesis genes. Transcriptional activation by MBF has an important role in the transition from G1 to S phase. It may have a dual role in that it behaves as an activator of transcription at the G1-S boundary and as a repressor during other stages of the cell cycle.</text>
</comment>
<dbReference type="GO" id="GO:0001228">
    <property type="term" value="F:DNA-binding transcription activator activity, RNA polymerase II-specific"/>
    <property type="evidence" value="ECO:0007669"/>
    <property type="project" value="UniProtKB-ARBA"/>
</dbReference>
<evidence type="ECO:0000256" key="2">
    <source>
        <dbReference type="ARBA" id="ARBA00023043"/>
    </source>
</evidence>
<reference evidence="9 10" key="1">
    <citation type="submission" date="2018-12" db="EMBL/GenBank/DDBJ databases">
        <authorList>
            <person name="Tiukova I."/>
            <person name="Dainat J."/>
        </authorList>
    </citation>
    <scope>NUCLEOTIDE SEQUENCE [LARGE SCALE GENOMIC DNA]</scope>
</reference>
<dbReference type="Gene3D" id="3.10.260.10">
    <property type="entry name" value="Transcription regulator HTH, APSES-type DNA-binding domain"/>
    <property type="match status" value="1"/>
</dbReference>
<dbReference type="GO" id="GO:0003677">
    <property type="term" value="F:DNA binding"/>
    <property type="evidence" value="ECO:0007669"/>
    <property type="project" value="UniProtKB-KW"/>
</dbReference>
<sequence>MRRKKDGWVNATHILKVANFPKAKRTRILERDVQTGIHEKVQGGYGKYQGTWVPLSRAVQLAKQFGVFADLQPLLEYTKKEGSATPPPAPKHHHASSGAAKKAAKAHRSATMPAIPVKSLSSKLEDAIPVKRAYSSIAEKPAARRGRRRTLKAPTRSASRLGSLQAASGSVSSATGSVTPHVESSSDSDSFQLDSDSDAPVPVRTHSGRNLSENSSQAEFLSDADLDKALSTERRSQRARSQERIRQQLQLSEEERDPKKIHTQKLLEYFLSSEDNGNTPLPLFIANEESDTSFDLNQPIDKDGNTIFHWACAMGDLKMCQALLNRGCNFRALNDKGEVPIMRSVMYTNSYTRRTFAKMLDLLRDSLLDADTRGRTLLHHIAFSTSCHTNLPAARYHTEILLTKIAETVQPMERIINYINQQDDDGNTALHIMSFNGARKCIRILLGYNARIDIPNARNEFVSDYLYNNNLLGTSGEQGIGSQQTQGSFNAVTGSAADSFDHLRPFNPSFGIQKQLPRPSKSLLSPTKDLATANARPSRLGSSFFTSSFITVPHYSEAAMQVSQRSGELVEKLGQLANSFDDEVQQKDSDAKELRSILVQLEHDIKRAVTNIGDVLGRMLDKKVYDPNTQPFEKGIELVDVEAHNLEAGHEVKTEQLRRLIERSQAKDLAMIVQKLETEELTRMKESTEKEQQELASTEFDRETMRLLLELVKLQIIRKQTVNELVGLYADASKNTEMINNYRHLVSRLSSVPLDEVDESLNDIEDCLKKDASN</sequence>
<dbReference type="SUPFAM" id="SSF54616">
    <property type="entry name" value="DNA-binding domain of Mlu1-box binding protein MBP1"/>
    <property type="match status" value="1"/>
</dbReference>
<dbReference type="OrthoDB" id="6718656at2759"/>
<dbReference type="Proteomes" id="UP000290900">
    <property type="component" value="Unassembled WGS sequence"/>
</dbReference>
<dbReference type="InterPro" id="IPR051642">
    <property type="entry name" value="SWI6-like"/>
</dbReference>
<evidence type="ECO:0000256" key="4">
    <source>
        <dbReference type="ARBA" id="ARBA00054211"/>
    </source>
</evidence>
<dbReference type="InterPro" id="IPR036887">
    <property type="entry name" value="HTH_APSES_sf"/>
</dbReference>
<dbReference type="SMART" id="SM00248">
    <property type="entry name" value="ANK"/>
    <property type="match status" value="2"/>
</dbReference>
<keyword evidence="10" id="KW-1185">Reference proteome</keyword>
<evidence type="ECO:0000313" key="10">
    <source>
        <dbReference type="Proteomes" id="UP000290900"/>
    </source>
</evidence>
<dbReference type="FunCoup" id="A0A448YSE9">
    <property type="interactions" value="749"/>
</dbReference>
<dbReference type="Pfam" id="PF04383">
    <property type="entry name" value="KilA-N"/>
    <property type="match status" value="1"/>
</dbReference>
<dbReference type="InterPro" id="IPR002110">
    <property type="entry name" value="Ankyrin_rpt"/>
</dbReference>
<dbReference type="Pfam" id="PF00023">
    <property type="entry name" value="Ank"/>
    <property type="match status" value="1"/>
</dbReference>
<keyword evidence="1" id="KW-0677">Repeat</keyword>
<feature type="repeat" description="ANK" evidence="6">
    <location>
        <begin position="425"/>
        <end position="457"/>
    </location>
</feature>
<dbReference type="FunFam" id="3.10.260.10:FF:000004">
    <property type="entry name" value="Transcription factor MBP1"/>
    <property type="match status" value="1"/>
</dbReference>
<dbReference type="Pfam" id="PF13606">
    <property type="entry name" value="Ank_3"/>
    <property type="match status" value="1"/>
</dbReference>
<feature type="repeat" description="ANK" evidence="6">
    <location>
        <begin position="303"/>
        <end position="335"/>
    </location>
</feature>
<accession>A0A448YSE9</accession>
<dbReference type="GO" id="GO:0033309">
    <property type="term" value="C:SBF transcription complex"/>
    <property type="evidence" value="ECO:0007669"/>
    <property type="project" value="TreeGrafter"/>
</dbReference>
<dbReference type="InterPro" id="IPR018004">
    <property type="entry name" value="KilA/APSES_HTH"/>
</dbReference>
<evidence type="ECO:0000256" key="7">
    <source>
        <dbReference type="SAM" id="MobiDB-lite"/>
    </source>
</evidence>
<dbReference type="InterPro" id="IPR003163">
    <property type="entry name" value="Tscrpt_reg_HTH_APSES-type"/>
</dbReference>
<evidence type="ECO:0000256" key="6">
    <source>
        <dbReference type="PROSITE-ProRule" id="PRU00023"/>
    </source>
</evidence>
<evidence type="ECO:0000256" key="3">
    <source>
        <dbReference type="ARBA" id="ARBA00023125"/>
    </source>
</evidence>
<gene>
    <name evidence="9" type="ORF">BRENAR_LOCUS4565</name>
</gene>
<evidence type="ECO:0000313" key="9">
    <source>
        <dbReference type="EMBL" id="VEU23836.1"/>
    </source>
</evidence>
<feature type="region of interest" description="Disordered" evidence="7">
    <location>
        <begin position="80"/>
        <end position="117"/>
    </location>
</feature>
<dbReference type="InParanoid" id="A0A448YSE9"/>
<feature type="domain" description="HTH APSES-type" evidence="8">
    <location>
        <begin position="1"/>
        <end position="86"/>
    </location>
</feature>
<protein>
    <recommendedName>
        <fullName evidence="5">Transcription factor MBP1</fullName>
    </recommendedName>
</protein>
<name>A0A448YSE9_BRENA</name>
<feature type="compositionally biased region" description="Basic and acidic residues" evidence="7">
    <location>
        <begin position="225"/>
        <end position="246"/>
    </location>
</feature>
<dbReference type="STRING" id="13370.A0A448YSE9"/>
<evidence type="ECO:0000256" key="5">
    <source>
        <dbReference type="ARBA" id="ARBA00073969"/>
    </source>
</evidence>